<dbReference type="PANTHER" id="PTHR47338">
    <property type="entry name" value="ZN(II)2CYS6 TRANSCRIPTION FACTOR (EUROFUNG)-RELATED"/>
    <property type="match status" value="1"/>
</dbReference>
<evidence type="ECO:0000256" key="2">
    <source>
        <dbReference type="ARBA" id="ARBA00022723"/>
    </source>
</evidence>
<evidence type="ECO:0000256" key="1">
    <source>
        <dbReference type="ARBA" id="ARBA00004123"/>
    </source>
</evidence>
<dbReference type="PANTHER" id="PTHR47338:SF20">
    <property type="entry name" value="ZN(II)2CYS6 TRANSCRIPTION FACTOR (EUROFUNG)"/>
    <property type="match status" value="1"/>
</dbReference>
<dbReference type="Gene3D" id="4.10.240.10">
    <property type="entry name" value="Zn(2)-C6 fungal-type DNA-binding domain"/>
    <property type="match status" value="1"/>
</dbReference>
<evidence type="ECO:0000313" key="9">
    <source>
        <dbReference type="Proteomes" id="UP001338125"/>
    </source>
</evidence>
<keyword evidence="9" id="KW-1185">Reference proteome</keyword>
<dbReference type="EMBL" id="JAVFKD010000001">
    <property type="protein sequence ID" value="KAK5999152.1"/>
    <property type="molecule type" value="Genomic_DNA"/>
</dbReference>
<evidence type="ECO:0000256" key="6">
    <source>
        <dbReference type="SAM" id="MobiDB-lite"/>
    </source>
</evidence>
<dbReference type="CDD" id="cd12148">
    <property type="entry name" value="fungal_TF_MHR"/>
    <property type="match status" value="1"/>
</dbReference>
<keyword evidence="3" id="KW-0805">Transcription regulation</keyword>
<organism evidence="8 9">
    <name type="scientific">Cladobotryum mycophilum</name>
    <dbReference type="NCBI Taxonomy" id="491253"/>
    <lineage>
        <taxon>Eukaryota</taxon>
        <taxon>Fungi</taxon>
        <taxon>Dikarya</taxon>
        <taxon>Ascomycota</taxon>
        <taxon>Pezizomycotina</taxon>
        <taxon>Sordariomycetes</taxon>
        <taxon>Hypocreomycetidae</taxon>
        <taxon>Hypocreales</taxon>
        <taxon>Hypocreaceae</taxon>
        <taxon>Cladobotryum</taxon>
    </lineage>
</organism>
<accession>A0ABR0T4W3</accession>
<dbReference type="CDD" id="cd00067">
    <property type="entry name" value="GAL4"/>
    <property type="match status" value="1"/>
</dbReference>
<dbReference type="InterPro" id="IPR050815">
    <property type="entry name" value="TF_fung"/>
</dbReference>
<reference evidence="8 9" key="1">
    <citation type="submission" date="2024-01" db="EMBL/GenBank/DDBJ databases">
        <title>Complete genome of Cladobotryum mycophilum ATHUM6906.</title>
        <authorList>
            <person name="Christinaki A.C."/>
            <person name="Myridakis A.I."/>
            <person name="Kouvelis V.N."/>
        </authorList>
    </citation>
    <scope>NUCLEOTIDE SEQUENCE [LARGE SCALE GENOMIC DNA]</scope>
    <source>
        <strain evidence="8 9">ATHUM6906</strain>
    </source>
</reference>
<protein>
    <recommendedName>
        <fullName evidence="7">Zn(2)-C6 fungal-type domain-containing protein</fullName>
    </recommendedName>
</protein>
<comment type="caution">
    <text evidence="8">The sequence shown here is derived from an EMBL/GenBank/DDBJ whole genome shotgun (WGS) entry which is preliminary data.</text>
</comment>
<feature type="domain" description="Zn(2)-C6 fungal-type" evidence="7">
    <location>
        <begin position="28"/>
        <end position="58"/>
    </location>
</feature>
<dbReference type="Proteomes" id="UP001338125">
    <property type="component" value="Unassembled WGS sequence"/>
</dbReference>
<sequence>MMREVSFRNLTYPPPAPDPGRPDISPLSCVSCKRRKQKCDRVMPSCSRCNELLLKCVYTSDGRRRRRNSTQVVISPHLSSSEGVGIKEEALAQALLRGLDDASQLRYTVVDNKSYMASLVEKFDSTIYRWMPVLSPRSVLDRLHGLTISTNGDNRSFIALIMGICLVATHIPRSLQRPFYAAAKSLYWKSQPMTRPCPELAQTGILLSIHEYAHGKEREARVTIETCLSMIKLWDTRQSICEDLSIANLAHEQTRIVWGALIMERIIALKGNFIIHHLPAKILQMSEQQITRLWSSLGVIDTPFLSFHFQILATILSDLVLCSTRDENEGLPAQLLHPASLRRRLLSFLELMLRQEICKVGLCCEATAITVFAFIHLHKHNPGSDSQDSIESDLGLEQLCRIITTGVQEHLESKSDQGRHGHPAPFSIYMIKQLLEATEKSNIQGREESISALLGFIQRYALQREASNEMAPEKLASQEETCGMEMKMEEQE</sequence>
<comment type="subcellular location">
    <subcellularLocation>
        <location evidence="1">Nucleus</location>
    </subcellularLocation>
</comment>
<dbReference type="SMART" id="SM00066">
    <property type="entry name" value="GAL4"/>
    <property type="match status" value="1"/>
</dbReference>
<dbReference type="PROSITE" id="PS50048">
    <property type="entry name" value="ZN2_CY6_FUNGAL_2"/>
    <property type="match status" value="1"/>
</dbReference>
<evidence type="ECO:0000259" key="7">
    <source>
        <dbReference type="PROSITE" id="PS50048"/>
    </source>
</evidence>
<evidence type="ECO:0000256" key="4">
    <source>
        <dbReference type="ARBA" id="ARBA00023163"/>
    </source>
</evidence>
<evidence type="ECO:0000313" key="8">
    <source>
        <dbReference type="EMBL" id="KAK5999152.1"/>
    </source>
</evidence>
<gene>
    <name evidence="8" type="ORF">PT974_01541</name>
</gene>
<keyword evidence="5" id="KW-0539">Nucleus</keyword>
<proteinExistence type="predicted"/>
<feature type="region of interest" description="Disordered" evidence="6">
    <location>
        <begin position="1"/>
        <end position="24"/>
    </location>
</feature>
<evidence type="ECO:0000256" key="5">
    <source>
        <dbReference type="ARBA" id="ARBA00023242"/>
    </source>
</evidence>
<name>A0ABR0T4W3_9HYPO</name>
<dbReference type="InterPro" id="IPR036864">
    <property type="entry name" value="Zn2-C6_fun-type_DNA-bd_sf"/>
</dbReference>
<dbReference type="PROSITE" id="PS00463">
    <property type="entry name" value="ZN2_CY6_FUNGAL_1"/>
    <property type="match status" value="1"/>
</dbReference>
<dbReference type="Pfam" id="PF00172">
    <property type="entry name" value="Zn_clus"/>
    <property type="match status" value="1"/>
</dbReference>
<evidence type="ECO:0000256" key="3">
    <source>
        <dbReference type="ARBA" id="ARBA00023015"/>
    </source>
</evidence>
<dbReference type="InterPro" id="IPR001138">
    <property type="entry name" value="Zn2Cys6_DnaBD"/>
</dbReference>
<dbReference type="SUPFAM" id="SSF57701">
    <property type="entry name" value="Zn2/Cys6 DNA-binding domain"/>
    <property type="match status" value="1"/>
</dbReference>
<keyword evidence="4" id="KW-0804">Transcription</keyword>
<keyword evidence="2" id="KW-0479">Metal-binding</keyword>